<dbReference type="OrthoDB" id="838496at2"/>
<dbReference type="RefSeq" id="WP_009033197.1">
    <property type="nucleotide sequence ID" value="NZ_ALWO02000052.1"/>
</dbReference>
<evidence type="ECO:0000313" key="2">
    <source>
        <dbReference type="Proteomes" id="UP000006073"/>
    </source>
</evidence>
<keyword evidence="2" id="KW-1185">Reference proteome</keyword>
<reference evidence="1 2" key="1">
    <citation type="journal article" date="2013" name="Genome Announc.">
        <title>Draft Genome Sequence of Indibacter alkaliphilus Strain LW1T, Isolated from Lonar Lake, a Haloalkaline Lake in the Buldana District of Maharashtra, India.</title>
        <authorList>
            <person name="Singh A."/>
            <person name="Kumar Jangir P."/>
            <person name="Sharma R."/>
            <person name="Singh A."/>
            <person name="Kumar Pinnaka A."/>
            <person name="Shivaji S."/>
        </authorList>
    </citation>
    <scope>NUCLEOTIDE SEQUENCE [LARGE SCALE GENOMIC DNA]</scope>
    <source>
        <strain evidence="2">CCUG 57479 / KCTC 22604 / LW1</strain>
    </source>
</reference>
<proteinExistence type="predicted"/>
<comment type="caution">
    <text evidence="1">The sequence shown here is derived from an EMBL/GenBank/DDBJ whole genome shotgun (WGS) entry which is preliminary data.</text>
</comment>
<name>S2DJ23_INDAL</name>
<dbReference type="AlphaFoldDB" id="S2DJ23"/>
<organism evidence="1 2">
    <name type="scientific">Indibacter alkaliphilus (strain CCUG 57479 / KCTC 22604 / LW1)</name>
    <dbReference type="NCBI Taxonomy" id="1189612"/>
    <lineage>
        <taxon>Bacteria</taxon>
        <taxon>Pseudomonadati</taxon>
        <taxon>Bacteroidota</taxon>
        <taxon>Cytophagia</taxon>
        <taxon>Cytophagales</taxon>
        <taxon>Cyclobacteriaceae</taxon>
    </lineage>
</organism>
<evidence type="ECO:0000313" key="1">
    <source>
        <dbReference type="EMBL" id="EOZ91956.1"/>
    </source>
</evidence>
<sequence>MKKSLTSMIFLFLIFSCVDYQEEFSARYLEGEWVNELVNDYETLENILVFQMNGTYESFFIRKENSEGFAPGIVGYYQGKYSVMEDKLTFSERRYFYPEDFENPPASPDELLEQNSFPMVNQNASLAFENNNKVMVLVFECVDFHTGTLSMCLEPEPAYYDKVEE</sequence>
<dbReference type="EMBL" id="ALWO02000052">
    <property type="protein sequence ID" value="EOZ91956.1"/>
    <property type="molecule type" value="Genomic_DNA"/>
</dbReference>
<dbReference type="STRING" id="1189612.A33Q_4049"/>
<evidence type="ECO:0008006" key="3">
    <source>
        <dbReference type="Google" id="ProtNLM"/>
    </source>
</evidence>
<gene>
    <name evidence="1" type="ORF">A33Q_4049</name>
</gene>
<dbReference type="Proteomes" id="UP000006073">
    <property type="component" value="Unassembled WGS sequence"/>
</dbReference>
<accession>S2DJ23</accession>
<dbReference type="PROSITE" id="PS51257">
    <property type="entry name" value="PROKAR_LIPOPROTEIN"/>
    <property type="match status" value="1"/>
</dbReference>
<protein>
    <recommendedName>
        <fullName evidence="3">Lipocalin-like domain-containing protein</fullName>
    </recommendedName>
</protein>